<feature type="transmembrane region" description="Helical" evidence="9">
    <location>
        <begin position="32"/>
        <end position="57"/>
    </location>
</feature>
<reference evidence="12" key="1">
    <citation type="submission" date="2009-02" db="EMBL/GenBank/DDBJ databases">
        <title>Annotation of Streptomyces viridochromogenes strain DSM 40736.</title>
        <authorList>
            <consortium name="The Broad Institute Genome Sequencing Platform"/>
            <consortium name="Broad Institute Microbial Sequencing Center"/>
            <person name="Fischbach M."/>
            <person name="Godfrey P."/>
            <person name="Ward D."/>
            <person name="Young S."/>
            <person name="Zeng Q."/>
            <person name="Koehrsen M."/>
            <person name="Alvarado L."/>
            <person name="Berlin A.M."/>
            <person name="Bochicchio J."/>
            <person name="Borenstein D."/>
            <person name="Chapman S.B."/>
            <person name="Chen Z."/>
            <person name="Engels R."/>
            <person name="Freedman E."/>
            <person name="Gellesch M."/>
            <person name="Goldberg J."/>
            <person name="Griggs A."/>
            <person name="Gujja S."/>
            <person name="Heilman E.R."/>
            <person name="Heiman D.I."/>
            <person name="Hepburn T.A."/>
            <person name="Howarth C."/>
            <person name="Jen D."/>
            <person name="Larson L."/>
            <person name="Lewis B."/>
            <person name="Mehta T."/>
            <person name="Park D."/>
            <person name="Pearson M."/>
            <person name="Richards J."/>
            <person name="Roberts A."/>
            <person name="Saif S."/>
            <person name="Shea T.D."/>
            <person name="Shenoy N."/>
            <person name="Sisk P."/>
            <person name="Stolte C."/>
            <person name="Sykes S.N."/>
            <person name="Thomson T."/>
            <person name="Walk T."/>
            <person name="White J."/>
            <person name="Yandava C."/>
            <person name="Straight P."/>
            <person name="Clardy J."/>
            <person name="Hung D."/>
            <person name="Kolter R."/>
            <person name="Mekalanos J."/>
            <person name="Walker S."/>
            <person name="Walsh C.T."/>
            <person name="Wieland-Brown L.C."/>
            <person name="Haas B."/>
            <person name="Nusbaum C."/>
            <person name="Birren B."/>
        </authorList>
    </citation>
    <scope>NUCLEOTIDE SEQUENCE [LARGE SCALE GENOMIC DNA]</scope>
    <source>
        <strain evidence="12">DSM 40736 / JCM 4977 / BCRC 1201 / Tue 494</strain>
    </source>
</reference>
<feature type="non-terminal residue" evidence="11">
    <location>
        <position position="718"/>
    </location>
</feature>
<organism evidence="11 12">
    <name type="scientific">Streptomyces viridochromogenes (strain DSM 40736 / JCM 4977 / BCRC 1201 / Tue 494)</name>
    <dbReference type="NCBI Taxonomy" id="591159"/>
    <lineage>
        <taxon>Bacteria</taxon>
        <taxon>Bacillati</taxon>
        <taxon>Actinomycetota</taxon>
        <taxon>Actinomycetes</taxon>
        <taxon>Kitasatosporales</taxon>
        <taxon>Streptomycetaceae</taxon>
        <taxon>Streptomyces</taxon>
    </lineage>
</organism>
<evidence type="ECO:0000313" key="12">
    <source>
        <dbReference type="Proteomes" id="UP000004184"/>
    </source>
</evidence>
<dbReference type="Gene3D" id="1.20.1720.10">
    <property type="entry name" value="Multidrug resistance protein D"/>
    <property type="match status" value="1"/>
</dbReference>
<feature type="transmembrane region" description="Helical" evidence="9">
    <location>
        <begin position="420"/>
        <end position="441"/>
    </location>
</feature>
<dbReference type="HOGENOM" id="CLU_000960_2_4_11"/>
<keyword evidence="12" id="KW-1185">Reference proteome</keyword>
<dbReference type="InterPro" id="IPR020846">
    <property type="entry name" value="MFS_dom"/>
</dbReference>
<comment type="subcellular location">
    <subcellularLocation>
        <location evidence="1">Cell membrane</location>
        <topology evidence="1">Multi-pass membrane protein</topology>
    </subcellularLocation>
</comment>
<dbReference type="eggNOG" id="COG0477">
    <property type="taxonomic scope" value="Bacteria"/>
</dbReference>
<evidence type="ECO:0000256" key="2">
    <source>
        <dbReference type="ARBA" id="ARBA00007520"/>
    </source>
</evidence>
<keyword evidence="4" id="KW-1003">Cell membrane</keyword>
<feature type="transmembrane region" description="Helical" evidence="9">
    <location>
        <begin position="222"/>
        <end position="241"/>
    </location>
</feature>
<keyword evidence="5 9" id="KW-0812">Transmembrane</keyword>
<dbReference type="PANTHER" id="PTHR23501">
    <property type="entry name" value="MAJOR FACILITATOR SUPERFAMILY"/>
    <property type="match status" value="1"/>
</dbReference>
<feature type="transmembrane region" description="Helical" evidence="9">
    <location>
        <begin position="494"/>
        <end position="512"/>
    </location>
</feature>
<keyword evidence="6 9" id="KW-1133">Transmembrane helix</keyword>
<dbReference type="STRING" id="591159.SSQG_02306"/>
<feature type="transmembrane region" description="Helical" evidence="9">
    <location>
        <begin position="125"/>
        <end position="146"/>
    </location>
</feature>
<dbReference type="eggNOG" id="COG1846">
    <property type="taxonomic scope" value="Bacteria"/>
</dbReference>
<dbReference type="PROSITE" id="PS50850">
    <property type="entry name" value="MFS"/>
    <property type="match status" value="1"/>
</dbReference>
<keyword evidence="7 9" id="KW-0472">Membrane</keyword>
<dbReference type="EMBL" id="GG657757">
    <property type="protein sequence ID" value="EFL31788.1"/>
    <property type="molecule type" value="Genomic_DNA"/>
</dbReference>
<feature type="transmembrane region" description="Helical" evidence="9">
    <location>
        <begin position="100"/>
        <end position="119"/>
    </location>
</feature>
<feature type="transmembrane region" description="Helical" evidence="9">
    <location>
        <begin position="188"/>
        <end position="210"/>
    </location>
</feature>
<dbReference type="InterPro" id="IPR004638">
    <property type="entry name" value="EmrB-like"/>
</dbReference>
<evidence type="ECO:0000256" key="5">
    <source>
        <dbReference type="ARBA" id="ARBA00022692"/>
    </source>
</evidence>
<dbReference type="Gene3D" id="1.10.10.10">
    <property type="entry name" value="Winged helix-like DNA-binding domain superfamily/Winged helix DNA-binding domain"/>
    <property type="match status" value="1"/>
</dbReference>
<gene>
    <name evidence="11" type="ORF">SSQG_02306</name>
</gene>
<dbReference type="PRINTS" id="PR01036">
    <property type="entry name" value="TCRTETB"/>
</dbReference>
<evidence type="ECO:0000256" key="1">
    <source>
        <dbReference type="ARBA" id="ARBA00004651"/>
    </source>
</evidence>
<feature type="domain" description="Major facilitator superfamily (MFS) profile" evidence="10">
    <location>
        <begin position="35"/>
        <end position="517"/>
    </location>
</feature>
<sequence>MAGDEVFEAEDARAATPPDQGIPAQERVSGNVLVSIGALLLGLLLAALDQTIVSTALPTIVSDLGGMEHLSWVVTAYLLAATAATPLWGKLGDQYGRKRLFQTAIVIFLAGSALCGTAQDMAQLIAFRAVQGLGGGGLIVLSMAIVGDLVPPRERGRYQGLFGAVFGATSVLGPLLGGVLTQHLSWRWVFYVNLPVGIVALAVIATALHIPRRTQRHVIDYLGTFLIAAVATCLVLVASLGGTTWGWGSAQIVTLAVLGVVLAVAFVVVERRAAEPVLPLTLFRVRTFTLSVVISFVIGLAMFGAMTYLPTFLQIVQGVSPTMSGVHMLPMVLGLLLASTVSGQIVSRTGRWKVFPVAGTGVTTLGLLLLHQIDEHSPGIELSCFFFVFGLGLGLVMQVLVLIVQNAVPYEDLGVATSGATFFRSIGASFGVAVFGTIFAGRLGDQLTDAFRGARLPPGASVDALEADPRGIAALPPDLRPPALHAYAVSITDVFLYAAPVALLGFVLAWFLKEDRLRASVTAPDGTETLASNPVERSSYDEVCRALSVLGTRAGRREIYQQIIARAGYDLLPAAGWLLLRIRWHGAVEPGVLADRMPVPLGVIMDAVRQVEERRLVERGGGELVLTGQGREVAERLAQAREASLAELLGDWWGPDRPTDLVQLVHELSGGTVRIEAGASARTAPGNLWGEGARVPAQVLGEPVLGVRVVVVRLGLRV</sequence>
<dbReference type="CDD" id="cd17502">
    <property type="entry name" value="MFS_Azr1_MDR_like"/>
    <property type="match status" value="1"/>
</dbReference>
<dbReference type="SUPFAM" id="SSF103473">
    <property type="entry name" value="MFS general substrate transporter"/>
    <property type="match status" value="1"/>
</dbReference>
<dbReference type="InterPro" id="IPR036259">
    <property type="entry name" value="MFS_trans_sf"/>
</dbReference>
<dbReference type="InterPro" id="IPR011701">
    <property type="entry name" value="MFS"/>
</dbReference>
<feature type="transmembrane region" description="Helical" evidence="9">
    <location>
        <begin position="69"/>
        <end position="88"/>
    </location>
</feature>
<comment type="similarity">
    <text evidence="2">Belongs to the major facilitator superfamily. TCR/Tet family.</text>
</comment>
<dbReference type="FunFam" id="1.20.1720.10:FF:000004">
    <property type="entry name" value="EmrB/QacA family drug resistance transporter"/>
    <property type="match status" value="1"/>
</dbReference>
<feature type="region of interest" description="Disordered" evidence="8">
    <location>
        <begin position="1"/>
        <end position="21"/>
    </location>
</feature>
<accession>D9X550</accession>
<dbReference type="Pfam" id="PF07690">
    <property type="entry name" value="MFS_1"/>
    <property type="match status" value="1"/>
</dbReference>
<dbReference type="NCBIfam" id="TIGR00711">
    <property type="entry name" value="efflux_EmrB"/>
    <property type="match status" value="1"/>
</dbReference>
<dbReference type="InterPro" id="IPR036388">
    <property type="entry name" value="WH-like_DNA-bd_sf"/>
</dbReference>
<dbReference type="SUPFAM" id="SSF46785">
    <property type="entry name" value="Winged helix' DNA-binding domain"/>
    <property type="match status" value="1"/>
</dbReference>
<dbReference type="GO" id="GO:0022857">
    <property type="term" value="F:transmembrane transporter activity"/>
    <property type="evidence" value="ECO:0007669"/>
    <property type="project" value="InterPro"/>
</dbReference>
<evidence type="ECO:0000256" key="8">
    <source>
        <dbReference type="SAM" id="MobiDB-lite"/>
    </source>
</evidence>
<feature type="transmembrane region" description="Helical" evidence="9">
    <location>
        <begin position="329"/>
        <end position="347"/>
    </location>
</feature>
<feature type="transmembrane region" description="Helical" evidence="9">
    <location>
        <begin position="158"/>
        <end position="176"/>
    </location>
</feature>
<proteinExistence type="inferred from homology"/>
<dbReference type="Proteomes" id="UP000004184">
    <property type="component" value="Unassembled WGS sequence"/>
</dbReference>
<dbReference type="InterPro" id="IPR036390">
    <property type="entry name" value="WH_DNA-bd_sf"/>
</dbReference>
<feature type="transmembrane region" description="Helical" evidence="9">
    <location>
        <begin position="247"/>
        <end position="269"/>
    </location>
</feature>
<evidence type="ECO:0000259" key="10">
    <source>
        <dbReference type="PROSITE" id="PS50850"/>
    </source>
</evidence>
<evidence type="ECO:0000256" key="7">
    <source>
        <dbReference type="ARBA" id="ARBA00023136"/>
    </source>
</evidence>
<dbReference type="PANTHER" id="PTHR23501:SF197">
    <property type="entry name" value="COMD"/>
    <property type="match status" value="1"/>
</dbReference>
<name>D9X550_STRVT</name>
<protein>
    <submittedName>
        <fullName evidence="11">Integral membrane transporter</fullName>
    </submittedName>
</protein>
<dbReference type="Gene3D" id="1.20.1250.20">
    <property type="entry name" value="MFS general substrate transporter like domains"/>
    <property type="match status" value="1"/>
</dbReference>
<feature type="transmembrane region" description="Helical" evidence="9">
    <location>
        <begin position="385"/>
        <end position="408"/>
    </location>
</feature>
<keyword evidence="3" id="KW-0813">Transport</keyword>
<dbReference type="GO" id="GO:0005886">
    <property type="term" value="C:plasma membrane"/>
    <property type="evidence" value="ECO:0007669"/>
    <property type="project" value="UniProtKB-SubCell"/>
</dbReference>
<evidence type="ECO:0000313" key="11">
    <source>
        <dbReference type="EMBL" id="EFL31788.1"/>
    </source>
</evidence>
<evidence type="ECO:0000256" key="9">
    <source>
        <dbReference type="SAM" id="Phobius"/>
    </source>
</evidence>
<feature type="transmembrane region" description="Helical" evidence="9">
    <location>
        <begin position="354"/>
        <end position="373"/>
    </location>
</feature>
<feature type="transmembrane region" description="Helical" evidence="9">
    <location>
        <begin position="290"/>
        <end position="309"/>
    </location>
</feature>
<evidence type="ECO:0000256" key="3">
    <source>
        <dbReference type="ARBA" id="ARBA00022448"/>
    </source>
</evidence>
<dbReference type="AlphaFoldDB" id="D9X550"/>
<evidence type="ECO:0000256" key="4">
    <source>
        <dbReference type="ARBA" id="ARBA00022475"/>
    </source>
</evidence>
<evidence type="ECO:0000256" key="6">
    <source>
        <dbReference type="ARBA" id="ARBA00022989"/>
    </source>
</evidence>